<gene>
    <name evidence="2" type="ORF">DFH07DRAFT_308931</name>
</gene>
<evidence type="ECO:0000313" key="3">
    <source>
        <dbReference type="Proteomes" id="UP001215280"/>
    </source>
</evidence>
<evidence type="ECO:0000256" key="1">
    <source>
        <dbReference type="SAM" id="MobiDB-lite"/>
    </source>
</evidence>
<accession>A0AAD7HH84</accession>
<feature type="compositionally biased region" description="Polar residues" evidence="1">
    <location>
        <begin position="48"/>
        <end position="60"/>
    </location>
</feature>
<name>A0AAD7HH84_9AGAR</name>
<reference evidence="2" key="1">
    <citation type="submission" date="2023-03" db="EMBL/GenBank/DDBJ databases">
        <title>Massive genome expansion in bonnet fungi (Mycena s.s.) driven by repeated elements and novel gene families across ecological guilds.</title>
        <authorList>
            <consortium name="Lawrence Berkeley National Laboratory"/>
            <person name="Harder C.B."/>
            <person name="Miyauchi S."/>
            <person name="Viragh M."/>
            <person name="Kuo A."/>
            <person name="Thoen E."/>
            <person name="Andreopoulos B."/>
            <person name="Lu D."/>
            <person name="Skrede I."/>
            <person name="Drula E."/>
            <person name="Henrissat B."/>
            <person name="Morin E."/>
            <person name="Kohler A."/>
            <person name="Barry K."/>
            <person name="LaButti K."/>
            <person name="Morin E."/>
            <person name="Salamov A."/>
            <person name="Lipzen A."/>
            <person name="Mereny Z."/>
            <person name="Hegedus B."/>
            <person name="Baldrian P."/>
            <person name="Stursova M."/>
            <person name="Weitz H."/>
            <person name="Taylor A."/>
            <person name="Grigoriev I.V."/>
            <person name="Nagy L.G."/>
            <person name="Martin F."/>
            <person name="Kauserud H."/>
        </authorList>
    </citation>
    <scope>NUCLEOTIDE SEQUENCE</scope>
    <source>
        <strain evidence="2">CBHHK188m</strain>
    </source>
</reference>
<proteinExistence type="predicted"/>
<dbReference type="AlphaFoldDB" id="A0AAD7HH84"/>
<sequence length="217" mass="23231">MLAHVFTDNEGETTRPRDIASMAQPSCASSSPPRTRTSSRPSLHCGRSQRQSGCKPSNPQGALVRNRLPLVPLAVVSDGLGSRLRDIGDADDADDADDSDDSDSDTPAPFADTEAHTHLDTEQGEEDAGEPWALDLRADTPDAEGLRALAALGEGREGYARVITSPLLAFRSRTTMRNPLAQVPRKEKRTVYASSCMPYHAAVKGGKLMASCLNTSK</sequence>
<feature type="region of interest" description="Disordered" evidence="1">
    <location>
        <begin position="1"/>
        <end position="63"/>
    </location>
</feature>
<feature type="compositionally biased region" description="Acidic residues" evidence="1">
    <location>
        <begin position="89"/>
        <end position="104"/>
    </location>
</feature>
<feature type="compositionally biased region" description="Low complexity" evidence="1">
    <location>
        <begin position="29"/>
        <end position="42"/>
    </location>
</feature>
<evidence type="ECO:0000313" key="2">
    <source>
        <dbReference type="EMBL" id="KAJ7720121.1"/>
    </source>
</evidence>
<protein>
    <submittedName>
        <fullName evidence="2">Uncharacterized protein</fullName>
    </submittedName>
</protein>
<keyword evidence="3" id="KW-1185">Reference proteome</keyword>
<feature type="region of interest" description="Disordered" evidence="1">
    <location>
        <begin position="83"/>
        <end position="128"/>
    </location>
</feature>
<dbReference type="Proteomes" id="UP001215280">
    <property type="component" value="Unassembled WGS sequence"/>
</dbReference>
<dbReference type="EMBL" id="JARJLG010000283">
    <property type="protein sequence ID" value="KAJ7720121.1"/>
    <property type="molecule type" value="Genomic_DNA"/>
</dbReference>
<organism evidence="2 3">
    <name type="scientific">Mycena maculata</name>
    <dbReference type="NCBI Taxonomy" id="230809"/>
    <lineage>
        <taxon>Eukaryota</taxon>
        <taxon>Fungi</taxon>
        <taxon>Dikarya</taxon>
        <taxon>Basidiomycota</taxon>
        <taxon>Agaricomycotina</taxon>
        <taxon>Agaricomycetes</taxon>
        <taxon>Agaricomycetidae</taxon>
        <taxon>Agaricales</taxon>
        <taxon>Marasmiineae</taxon>
        <taxon>Mycenaceae</taxon>
        <taxon>Mycena</taxon>
    </lineage>
</organism>
<comment type="caution">
    <text evidence="2">The sequence shown here is derived from an EMBL/GenBank/DDBJ whole genome shotgun (WGS) entry which is preliminary data.</text>
</comment>